<evidence type="ECO:0000256" key="2">
    <source>
        <dbReference type="ARBA" id="ARBA00009399"/>
    </source>
</evidence>
<evidence type="ECO:0000313" key="9">
    <source>
        <dbReference type="Proteomes" id="UP000031488"/>
    </source>
</evidence>
<gene>
    <name evidence="8" type="ORF">AE0388_2171</name>
</gene>
<dbReference type="Pfam" id="PF04138">
    <property type="entry name" value="GtrA_DPMS_TM"/>
    <property type="match status" value="1"/>
</dbReference>
<keyword evidence="9" id="KW-1185">Reference proteome</keyword>
<dbReference type="PANTHER" id="PTHR38459">
    <property type="entry name" value="PROPHAGE BACTOPRENOL-LINKED GLUCOSE TRANSLOCASE HOMOLOG"/>
    <property type="match status" value="1"/>
</dbReference>
<keyword evidence="5 6" id="KW-0472">Membrane</keyword>
<dbReference type="STRING" id="1703.BLSMQ_3046"/>
<dbReference type="AlphaFoldDB" id="A0A0B9A1L6"/>
<evidence type="ECO:0000256" key="6">
    <source>
        <dbReference type="SAM" id="Phobius"/>
    </source>
</evidence>
<evidence type="ECO:0000256" key="5">
    <source>
        <dbReference type="ARBA" id="ARBA00023136"/>
    </source>
</evidence>
<comment type="caution">
    <text evidence="8">The sequence shown here is derived from an EMBL/GenBank/DDBJ whole genome shotgun (WGS) entry which is preliminary data.</text>
</comment>
<dbReference type="InterPro" id="IPR051401">
    <property type="entry name" value="GtrA_CellWall_Glycosyl"/>
</dbReference>
<feature type="transmembrane region" description="Helical" evidence="6">
    <location>
        <begin position="12"/>
        <end position="37"/>
    </location>
</feature>
<keyword evidence="4 6" id="KW-1133">Transmembrane helix</keyword>
<comment type="similarity">
    <text evidence="2">Belongs to the GtrA family.</text>
</comment>
<comment type="subcellular location">
    <subcellularLocation>
        <location evidence="1">Membrane</location>
        <topology evidence="1">Multi-pass membrane protein</topology>
    </subcellularLocation>
</comment>
<evidence type="ECO:0000256" key="4">
    <source>
        <dbReference type="ARBA" id="ARBA00022989"/>
    </source>
</evidence>
<feature type="transmembrane region" description="Helical" evidence="6">
    <location>
        <begin position="57"/>
        <end position="76"/>
    </location>
</feature>
<dbReference type="GO" id="GO:0005886">
    <property type="term" value="C:plasma membrane"/>
    <property type="evidence" value="ECO:0007669"/>
    <property type="project" value="TreeGrafter"/>
</dbReference>
<dbReference type="PANTHER" id="PTHR38459:SF1">
    <property type="entry name" value="PROPHAGE BACTOPRENOL-LINKED GLUCOSE TRANSLOCASE HOMOLOG"/>
    <property type="match status" value="1"/>
</dbReference>
<feature type="transmembrane region" description="Helical" evidence="6">
    <location>
        <begin position="88"/>
        <end position="113"/>
    </location>
</feature>
<protein>
    <submittedName>
        <fullName evidence="8">GtrA family protein</fullName>
    </submittedName>
</protein>
<accession>A0A0B9A1L6</accession>
<dbReference type="InterPro" id="IPR007267">
    <property type="entry name" value="GtrA_DPMS_TM"/>
</dbReference>
<dbReference type="RefSeq" id="WP_039210007.1">
    <property type="nucleotide sequence ID" value="NZ_JTJZ01000019.1"/>
</dbReference>
<sequence>MKESFSDRLRRLAVEAFKFLTVGGLGYIVDVGLSNLLAYGFGPIPALLEGSPIKSKIISTILSMVVVWIGNRLWTYGDRTTNSNMRGIVLFIAVNLAGMVITVIPLGVTWYLLDMRDQLTYNISTNIIGIGLAMIFRFYAYRTWVFKDESPHAEVVVPLEESSRVPDDRS</sequence>
<keyword evidence="3 6" id="KW-0812">Transmembrane</keyword>
<feature type="transmembrane region" description="Helical" evidence="6">
    <location>
        <begin position="119"/>
        <end position="140"/>
    </location>
</feature>
<evidence type="ECO:0000313" key="8">
    <source>
        <dbReference type="EMBL" id="KHS52521.1"/>
    </source>
</evidence>
<dbReference type="Proteomes" id="UP000031488">
    <property type="component" value="Unassembled WGS sequence"/>
</dbReference>
<dbReference type="GO" id="GO:0000271">
    <property type="term" value="P:polysaccharide biosynthetic process"/>
    <property type="evidence" value="ECO:0007669"/>
    <property type="project" value="InterPro"/>
</dbReference>
<evidence type="ECO:0000256" key="3">
    <source>
        <dbReference type="ARBA" id="ARBA00022692"/>
    </source>
</evidence>
<proteinExistence type="inferred from homology"/>
<dbReference type="EMBL" id="JTJZ01000019">
    <property type="protein sequence ID" value="KHS52521.1"/>
    <property type="molecule type" value="Genomic_DNA"/>
</dbReference>
<name>A0A0B9A1L6_BRELN</name>
<evidence type="ECO:0000259" key="7">
    <source>
        <dbReference type="Pfam" id="PF04138"/>
    </source>
</evidence>
<organism evidence="8 9">
    <name type="scientific">Brevibacterium linens</name>
    <dbReference type="NCBI Taxonomy" id="1703"/>
    <lineage>
        <taxon>Bacteria</taxon>
        <taxon>Bacillati</taxon>
        <taxon>Actinomycetota</taxon>
        <taxon>Actinomycetes</taxon>
        <taxon>Micrococcales</taxon>
        <taxon>Brevibacteriaceae</taxon>
        <taxon>Brevibacterium</taxon>
    </lineage>
</organism>
<evidence type="ECO:0000256" key="1">
    <source>
        <dbReference type="ARBA" id="ARBA00004141"/>
    </source>
</evidence>
<feature type="domain" description="GtrA/DPMS transmembrane" evidence="7">
    <location>
        <begin position="18"/>
        <end position="146"/>
    </location>
</feature>
<dbReference type="PATRIC" id="fig|1703.6.peg.2069"/>
<dbReference type="OrthoDB" id="9807815at2"/>
<reference evidence="8 9" key="1">
    <citation type="submission" date="2014-11" db="EMBL/GenBank/DDBJ databases">
        <title>Draft Genome Sequence of Brevibacterium linens AE038-8.</title>
        <authorList>
            <person name="Maizel D."/>
            <person name="Utturkar S.M."/>
            <person name="Brown S.D."/>
            <person name="Ferrero M."/>
            <person name="Rosen B.P."/>
        </authorList>
    </citation>
    <scope>NUCLEOTIDE SEQUENCE [LARGE SCALE GENOMIC DNA]</scope>
    <source>
        <strain evidence="8 9">AE038-8</strain>
    </source>
</reference>